<reference evidence="1" key="1">
    <citation type="submission" date="2019-11" db="EMBL/GenBank/DDBJ databases">
        <authorList>
            <person name="Feng L."/>
        </authorList>
    </citation>
    <scope>NUCLEOTIDE SEQUENCE</scope>
    <source>
        <strain evidence="1">CaerofaciensLFYP39</strain>
    </source>
</reference>
<accession>A0A6N3C9T9</accession>
<evidence type="ECO:0000313" key="1">
    <source>
        <dbReference type="EMBL" id="VYU11321.1"/>
    </source>
</evidence>
<dbReference type="EMBL" id="CACRTW010000025">
    <property type="protein sequence ID" value="VYU11321.1"/>
    <property type="molecule type" value="Genomic_DNA"/>
</dbReference>
<protein>
    <submittedName>
        <fullName evidence="1">Uncharacterized protein</fullName>
    </submittedName>
</protein>
<dbReference type="AlphaFoldDB" id="A0A6N3C9T9"/>
<sequence length="80" mass="8725">MPNDDIVYLPKFASKEACIDNSVDGCLNMNAAGSHHNLPNEQGDPLEASLSYGMDIQANRLLPIYCMSKIRKSGIVDILS</sequence>
<organism evidence="1">
    <name type="scientific">Collinsella aerofaciens</name>
    <dbReference type="NCBI Taxonomy" id="74426"/>
    <lineage>
        <taxon>Bacteria</taxon>
        <taxon>Bacillati</taxon>
        <taxon>Actinomycetota</taxon>
        <taxon>Coriobacteriia</taxon>
        <taxon>Coriobacteriales</taxon>
        <taxon>Coriobacteriaceae</taxon>
        <taxon>Collinsella</taxon>
    </lineage>
</organism>
<gene>
    <name evidence="1" type="ORF">CALFYP39_01455</name>
</gene>
<name>A0A6N3C9T9_9ACTN</name>
<proteinExistence type="predicted"/>